<organism evidence="3 4">
    <name type="scientific">[Candida] subhashii</name>
    <dbReference type="NCBI Taxonomy" id="561895"/>
    <lineage>
        <taxon>Eukaryota</taxon>
        <taxon>Fungi</taxon>
        <taxon>Dikarya</taxon>
        <taxon>Ascomycota</taxon>
        <taxon>Saccharomycotina</taxon>
        <taxon>Pichiomycetes</taxon>
        <taxon>Debaryomycetaceae</taxon>
        <taxon>Spathaspora</taxon>
    </lineage>
</organism>
<feature type="region of interest" description="Disordered" evidence="1">
    <location>
        <begin position="601"/>
        <end position="803"/>
    </location>
</feature>
<keyword evidence="2" id="KW-0472">Membrane</keyword>
<accession>A0A8J5UUE0</accession>
<feature type="compositionally biased region" description="Polar residues" evidence="1">
    <location>
        <begin position="836"/>
        <end position="852"/>
    </location>
</feature>
<keyword evidence="4" id="KW-1185">Reference proteome</keyword>
<feature type="compositionally biased region" description="Polar residues" evidence="1">
    <location>
        <begin position="782"/>
        <end position="792"/>
    </location>
</feature>
<evidence type="ECO:0000256" key="2">
    <source>
        <dbReference type="SAM" id="Phobius"/>
    </source>
</evidence>
<feature type="compositionally biased region" description="Low complexity" evidence="1">
    <location>
        <begin position="604"/>
        <end position="651"/>
    </location>
</feature>
<dbReference type="AlphaFoldDB" id="A0A8J5UUE0"/>
<gene>
    <name evidence="3" type="ORF">J8A68_000663</name>
</gene>
<evidence type="ECO:0000256" key="1">
    <source>
        <dbReference type="SAM" id="MobiDB-lite"/>
    </source>
</evidence>
<comment type="caution">
    <text evidence="3">The sequence shown here is derived from an EMBL/GenBank/DDBJ whole genome shotgun (WGS) entry which is preliminary data.</text>
</comment>
<evidence type="ECO:0000313" key="3">
    <source>
        <dbReference type="EMBL" id="KAG7665837.1"/>
    </source>
</evidence>
<protein>
    <submittedName>
        <fullName evidence="3">SHE10</fullName>
    </submittedName>
</protein>
<reference evidence="3 4" key="1">
    <citation type="journal article" date="2021" name="DNA Res.">
        <title>Genome analysis of Candida subhashii reveals its hybrid nature and dual mitochondrial genome conformations.</title>
        <authorList>
            <person name="Mixao V."/>
            <person name="Hegedusova E."/>
            <person name="Saus E."/>
            <person name="Pryszcz L.P."/>
            <person name="Cillingova A."/>
            <person name="Nosek J."/>
            <person name="Gabaldon T."/>
        </authorList>
    </citation>
    <scope>NUCLEOTIDE SEQUENCE [LARGE SCALE GENOMIC DNA]</scope>
    <source>
        <strain evidence="3 4">CBS 10753</strain>
    </source>
</reference>
<feature type="region of interest" description="Disordered" evidence="1">
    <location>
        <begin position="816"/>
        <end position="857"/>
    </location>
</feature>
<sequence length="875" mass="99568">MVSRYTSFKWGLTIVTLYVFYAWTFICPINNVSPFHKSHIKPLSPINYNFCTVSDRYFKPIYLDTVIPAYQSNVYPIVHACDETLGLAQKYETGISVMRAIDDKVHLVSNVKLAASYLWKYVAVAGNYLQVNVVPYFEVGYQWIESRFIKYCSLLKYQWDIFYPKAWTWISTSIASDIVRQGWSKFVSLKAVQSIIEWYSQFFKRISESKHAAKSRQMTQFLKNEFKNLHKFDEFTPNEAKSKNIVQIVKDLLNIYYEEEYSSSDYEGEEHLTIVITSTITASTITASSTSALSVETDPVISQLQDEINYWQKKVNKTIELAVTHLELEMKTKIEHIIESIKPNISSEFQDLQKNHYMQYKSLNEKISKIHKDAERIADTNDTSIETITRQEIRDDIAASYSLADQCSQRVQSILTENHNYILEQYFTEIQNTIDILETYSETTMTQFSNRLTALITDLDIVDDAVSWKMWQQFHKIKESLFDFRDYLYDSAHEYKKDNKKAEMKVVGMNEWNEYLKNIEFHLNFLIRDNADYLQLVRAKANVAFQLREGLVHDLTQMEKRGIKLIKYGKLEEEDTESIDDVKEESQSTIDKGTFVHSVTVKEQSQSPIQSESSVASVHKQSQSIIQEEPSASSAESSSIEIKSSFESASATPGSINVKSNVPISQSNLTESSLNGEGKTKAESSSSVVGSSPEIKPVSSIESSKQSTEERIERESSSSVEVQLLNSTVSSDTLETPSIIQKPAESTSTERKSTIDTSVHESTDTKDKLEKQISEHQEDKSNSSISIGISQETEGKSNEATSVDKIMEQPSLVNLSTSLQSNGSSESISSQFNSSTITNGTEEQIDPSSQLSDKSDESVEYIIEEFEEFVEVLDD</sequence>
<feature type="compositionally biased region" description="Basic and acidic residues" evidence="1">
    <location>
        <begin position="748"/>
        <end position="781"/>
    </location>
</feature>
<feature type="transmembrane region" description="Helical" evidence="2">
    <location>
        <begin position="7"/>
        <end position="26"/>
    </location>
</feature>
<feature type="compositionally biased region" description="Basic and acidic residues" evidence="1">
    <location>
        <begin position="707"/>
        <end position="716"/>
    </location>
</feature>
<dbReference type="GeneID" id="73467464"/>
<dbReference type="EMBL" id="JAGSYN010000046">
    <property type="protein sequence ID" value="KAG7665837.1"/>
    <property type="molecule type" value="Genomic_DNA"/>
</dbReference>
<dbReference type="OrthoDB" id="3260408at2759"/>
<dbReference type="Proteomes" id="UP000694255">
    <property type="component" value="Unassembled WGS sequence"/>
</dbReference>
<feature type="compositionally biased region" description="Low complexity" evidence="1">
    <location>
        <begin position="818"/>
        <end position="835"/>
    </location>
</feature>
<dbReference type="RefSeq" id="XP_049266069.1">
    <property type="nucleotide sequence ID" value="XM_049410362.1"/>
</dbReference>
<feature type="compositionally biased region" description="Polar residues" evidence="1">
    <location>
        <begin position="724"/>
        <end position="747"/>
    </location>
</feature>
<feature type="compositionally biased region" description="Polar residues" evidence="1">
    <location>
        <begin position="652"/>
        <end position="675"/>
    </location>
</feature>
<evidence type="ECO:0000313" key="4">
    <source>
        <dbReference type="Proteomes" id="UP000694255"/>
    </source>
</evidence>
<proteinExistence type="predicted"/>
<keyword evidence="2" id="KW-1133">Transmembrane helix</keyword>
<keyword evidence="2" id="KW-0812">Transmembrane</keyword>
<name>A0A8J5UUE0_9ASCO</name>